<accession>A0A4P9XYX7</accession>
<organism evidence="6 7">
    <name type="scientific">Piptocephalis cylindrospora</name>
    <dbReference type="NCBI Taxonomy" id="1907219"/>
    <lineage>
        <taxon>Eukaryota</taxon>
        <taxon>Fungi</taxon>
        <taxon>Fungi incertae sedis</taxon>
        <taxon>Zoopagomycota</taxon>
        <taxon>Zoopagomycotina</taxon>
        <taxon>Zoopagomycetes</taxon>
        <taxon>Zoopagales</taxon>
        <taxon>Piptocephalidaceae</taxon>
        <taxon>Piptocephalis</taxon>
    </lineage>
</organism>
<dbReference type="GO" id="GO:0003729">
    <property type="term" value="F:mRNA binding"/>
    <property type="evidence" value="ECO:0007669"/>
    <property type="project" value="TreeGrafter"/>
</dbReference>
<reference evidence="7" key="1">
    <citation type="journal article" date="2018" name="Nat. Microbiol.">
        <title>Leveraging single-cell genomics to expand the fungal tree of life.</title>
        <authorList>
            <person name="Ahrendt S.R."/>
            <person name="Quandt C.A."/>
            <person name="Ciobanu D."/>
            <person name="Clum A."/>
            <person name="Salamov A."/>
            <person name="Andreopoulos B."/>
            <person name="Cheng J.F."/>
            <person name="Woyke T."/>
            <person name="Pelin A."/>
            <person name="Henrissat B."/>
            <person name="Reynolds N.K."/>
            <person name="Benny G.L."/>
            <person name="Smith M.E."/>
            <person name="James T.Y."/>
            <person name="Grigoriev I.V."/>
        </authorList>
    </citation>
    <scope>NUCLEOTIDE SEQUENCE [LARGE SCALE GENOMIC DNA]</scope>
</reference>
<feature type="region of interest" description="Disordered" evidence="5">
    <location>
        <begin position="221"/>
        <end position="259"/>
    </location>
</feature>
<keyword evidence="7" id="KW-1185">Reference proteome</keyword>
<comment type="similarity">
    <text evidence="2">Belongs to the THOC5 family.</text>
</comment>
<gene>
    <name evidence="6" type="ORF">BJ684DRAFT_21763</name>
</gene>
<keyword evidence="3" id="KW-0539">Nucleus</keyword>
<protein>
    <submittedName>
        <fullName evidence="6">Fms-interacting protein-domain-containing protein</fullName>
    </submittedName>
</protein>
<comment type="subcellular location">
    <subcellularLocation>
        <location evidence="1">Nucleus</location>
    </subcellularLocation>
</comment>
<dbReference type="GO" id="GO:0006406">
    <property type="term" value="P:mRNA export from nucleus"/>
    <property type="evidence" value="ECO:0007669"/>
    <property type="project" value="TreeGrafter"/>
</dbReference>
<dbReference type="PANTHER" id="PTHR13375:SF3">
    <property type="entry name" value="THO COMPLEX SUBUNIT 5 HOMOLOG"/>
    <property type="match status" value="1"/>
</dbReference>
<evidence type="ECO:0000256" key="1">
    <source>
        <dbReference type="ARBA" id="ARBA00004123"/>
    </source>
</evidence>
<evidence type="ECO:0000313" key="6">
    <source>
        <dbReference type="EMBL" id="RKP11656.1"/>
    </source>
</evidence>
<dbReference type="InterPro" id="IPR019163">
    <property type="entry name" value="THO_Thoc5"/>
</dbReference>
<proteinExistence type="inferred from homology"/>
<sequence>MIKVIEAVKADTHPAHALLLSLQEIRELGKYISSFDGEDVVDVQALHLQTATLFSLARRHLREVGTHHVEGKRRMDETRVQLDAQRTRWRNLEYERADLLEEIRKNDAFESVEDQVNLASEDHFWSQYKAELDDEGKGGAEDTMNGHQLALCRLEFELKERLSLKKELEGLRQEYSRMAAESRKKQVALDALDTRVLAYFQNASAILAEFGVFLNEDEDTAMKDATDGTPTLISVPTDDPEEHGDEGRRGRREDQEDSG</sequence>
<feature type="coiled-coil region" evidence="4">
    <location>
        <begin position="154"/>
        <end position="185"/>
    </location>
</feature>
<feature type="compositionally biased region" description="Basic and acidic residues" evidence="5">
    <location>
        <begin position="245"/>
        <end position="259"/>
    </location>
</feature>
<dbReference type="GO" id="GO:0000445">
    <property type="term" value="C:THO complex part of transcription export complex"/>
    <property type="evidence" value="ECO:0007669"/>
    <property type="project" value="TreeGrafter"/>
</dbReference>
<evidence type="ECO:0000256" key="2">
    <source>
        <dbReference type="ARBA" id="ARBA00008044"/>
    </source>
</evidence>
<name>A0A4P9XYX7_9FUNG</name>
<evidence type="ECO:0000313" key="7">
    <source>
        <dbReference type="Proteomes" id="UP000267251"/>
    </source>
</evidence>
<dbReference type="Proteomes" id="UP000267251">
    <property type="component" value="Unassembled WGS sequence"/>
</dbReference>
<evidence type="ECO:0000256" key="5">
    <source>
        <dbReference type="SAM" id="MobiDB-lite"/>
    </source>
</evidence>
<dbReference type="PANTHER" id="PTHR13375">
    <property type="entry name" value="FMS INTERACTING PROTEIN"/>
    <property type="match status" value="1"/>
</dbReference>
<keyword evidence="4" id="KW-0175">Coiled coil</keyword>
<dbReference type="EMBL" id="KZ988736">
    <property type="protein sequence ID" value="RKP11656.1"/>
    <property type="molecule type" value="Genomic_DNA"/>
</dbReference>
<evidence type="ECO:0000256" key="4">
    <source>
        <dbReference type="SAM" id="Coils"/>
    </source>
</evidence>
<dbReference type="OrthoDB" id="10407023at2759"/>
<dbReference type="Pfam" id="PF09766">
    <property type="entry name" value="FmiP_Thoc5"/>
    <property type="match status" value="1"/>
</dbReference>
<dbReference type="AlphaFoldDB" id="A0A4P9XYX7"/>
<evidence type="ECO:0000256" key="3">
    <source>
        <dbReference type="ARBA" id="ARBA00023242"/>
    </source>
</evidence>